<accession>A0A6N9H7M5</accession>
<evidence type="ECO:0000259" key="4">
    <source>
        <dbReference type="PROSITE" id="PS51186"/>
    </source>
</evidence>
<organism evidence="5 6">
    <name type="scientific">Brevibacterium rongguiense</name>
    <dbReference type="NCBI Taxonomy" id="2695267"/>
    <lineage>
        <taxon>Bacteria</taxon>
        <taxon>Bacillati</taxon>
        <taxon>Actinomycetota</taxon>
        <taxon>Actinomycetes</taxon>
        <taxon>Micrococcales</taxon>
        <taxon>Brevibacteriaceae</taxon>
        <taxon>Brevibacterium</taxon>
    </lineage>
</organism>
<dbReference type="EMBL" id="WWEQ01000031">
    <property type="protein sequence ID" value="MYM19963.1"/>
    <property type="molecule type" value="Genomic_DNA"/>
</dbReference>
<feature type="domain" description="N-acetyltransferase" evidence="4">
    <location>
        <begin position="12"/>
        <end position="180"/>
    </location>
</feature>
<evidence type="ECO:0000256" key="1">
    <source>
        <dbReference type="ARBA" id="ARBA00022679"/>
    </source>
</evidence>
<dbReference type="GO" id="GO:0008999">
    <property type="term" value="F:protein-N-terminal-alanine acetyltransferase activity"/>
    <property type="evidence" value="ECO:0007669"/>
    <property type="project" value="TreeGrafter"/>
</dbReference>
<protein>
    <submittedName>
        <fullName evidence="5">GNAT family N-acetyltransferase</fullName>
    </submittedName>
</protein>
<dbReference type="InterPro" id="IPR016181">
    <property type="entry name" value="Acyl_CoA_acyltransferase"/>
</dbReference>
<gene>
    <name evidence="5" type="ORF">GSY69_08280</name>
</gene>
<reference evidence="5 6" key="1">
    <citation type="submission" date="2020-01" db="EMBL/GenBank/DDBJ databases">
        <authorList>
            <person name="Deng T."/>
        </authorList>
    </citation>
    <scope>NUCLEOTIDE SEQUENCE [LARGE SCALE GENOMIC DNA]</scope>
    <source>
        <strain evidence="5 6">5221</strain>
    </source>
</reference>
<dbReference type="SUPFAM" id="SSF55729">
    <property type="entry name" value="Acyl-CoA N-acyltransferases (Nat)"/>
    <property type="match status" value="1"/>
</dbReference>
<dbReference type="AlphaFoldDB" id="A0A6N9H7M5"/>
<sequence>MEWPITLAHGPLRLRALARSDAASYAEVRRANRDWLRPWEATSPDPDYALPDFKRLRRLLDRQARRGALLPLAMEVDGAFRGQLTVSGFQWGSLRSAALGYWIDRRVAGQGHTPVAVALACDYCMFHLGLHRMEINIRPENAASLRVVEKLGLRDEGLRRDYMHIDGAWADHRSFAVTAEEVPGGLLPRALGR</sequence>
<dbReference type="RefSeq" id="WP_160953390.1">
    <property type="nucleotide sequence ID" value="NZ_WWEQ01000031.1"/>
</dbReference>
<dbReference type="InterPro" id="IPR051531">
    <property type="entry name" value="N-acetyltransferase"/>
</dbReference>
<dbReference type="InterPro" id="IPR000182">
    <property type="entry name" value="GNAT_dom"/>
</dbReference>
<dbReference type="PANTHER" id="PTHR43792:SF8">
    <property type="entry name" value="[RIBOSOMAL PROTEIN US5]-ALANINE N-ACETYLTRANSFERASE"/>
    <property type="match status" value="1"/>
</dbReference>
<keyword evidence="2" id="KW-0012">Acyltransferase</keyword>
<evidence type="ECO:0000256" key="3">
    <source>
        <dbReference type="ARBA" id="ARBA00038502"/>
    </source>
</evidence>
<name>A0A6N9H7M5_9MICO</name>
<keyword evidence="6" id="KW-1185">Reference proteome</keyword>
<evidence type="ECO:0000256" key="2">
    <source>
        <dbReference type="ARBA" id="ARBA00023315"/>
    </source>
</evidence>
<keyword evidence="1 5" id="KW-0808">Transferase</keyword>
<comment type="similarity">
    <text evidence="3">Belongs to the acetyltransferase family. RimJ subfamily.</text>
</comment>
<evidence type="ECO:0000313" key="6">
    <source>
        <dbReference type="Proteomes" id="UP000469215"/>
    </source>
</evidence>
<dbReference type="PANTHER" id="PTHR43792">
    <property type="entry name" value="GNAT FAMILY, PUTATIVE (AFU_ORTHOLOGUE AFUA_3G00765)-RELATED-RELATED"/>
    <property type="match status" value="1"/>
</dbReference>
<proteinExistence type="inferred from homology"/>
<dbReference type="Proteomes" id="UP000469215">
    <property type="component" value="Unassembled WGS sequence"/>
</dbReference>
<dbReference type="PROSITE" id="PS51186">
    <property type="entry name" value="GNAT"/>
    <property type="match status" value="1"/>
</dbReference>
<dbReference type="GO" id="GO:0005737">
    <property type="term" value="C:cytoplasm"/>
    <property type="evidence" value="ECO:0007669"/>
    <property type="project" value="TreeGrafter"/>
</dbReference>
<comment type="caution">
    <text evidence="5">The sequence shown here is derived from an EMBL/GenBank/DDBJ whole genome shotgun (WGS) entry which is preliminary data.</text>
</comment>
<dbReference type="Gene3D" id="3.40.630.30">
    <property type="match status" value="1"/>
</dbReference>
<dbReference type="Pfam" id="PF13302">
    <property type="entry name" value="Acetyltransf_3"/>
    <property type="match status" value="1"/>
</dbReference>
<evidence type="ECO:0000313" key="5">
    <source>
        <dbReference type="EMBL" id="MYM19963.1"/>
    </source>
</evidence>